<dbReference type="Proteomes" id="UP001281147">
    <property type="component" value="Unassembled WGS sequence"/>
</dbReference>
<reference evidence="1" key="1">
    <citation type="submission" date="2023-07" db="EMBL/GenBank/DDBJ databases">
        <title>Black Yeasts Isolated from many extreme environments.</title>
        <authorList>
            <person name="Coleine C."/>
            <person name="Stajich J.E."/>
            <person name="Selbmann L."/>
        </authorList>
    </citation>
    <scope>NUCLEOTIDE SEQUENCE</scope>
    <source>
        <strain evidence="1">CCFEE 5714</strain>
    </source>
</reference>
<proteinExistence type="predicted"/>
<evidence type="ECO:0000313" key="2">
    <source>
        <dbReference type="Proteomes" id="UP001281147"/>
    </source>
</evidence>
<protein>
    <submittedName>
        <fullName evidence="1">Uncharacterized protein</fullName>
    </submittedName>
</protein>
<organism evidence="1 2">
    <name type="scientific">Vermiconidia calcicola</name>
    <dbReference type="NCBI Taxonomy" id="1690605"/>
    <lineage>
        <taxon>Eukaryota</taxon>
        <taxon>Fungi</taxon>
        <taxon>Dikarya</taxon>
        <taxon>Ascomycota</taxon>
        <taxon>Pezizomycotina</taxon>
        <taxon>Dothideomycetes</taxon>
        <taxon>Dothideomycetidae</taxon>
        <taxon>Mycosphaerellales</taxon>
        <taxon>Extremaceae</taxon>
        <taxon>Vermiconidia</taxon>
    </lineage>
</organism>
<gene>
    <name evidence="1" type="ORF">LTR37_017482</name>
</gene>
<accession>A0ACC3MJV7</accession>
<sequence length="129" mass="14222">MSRTYVLTWAQSEASTHAGSSRDLRDRGADGKFYLIVGVDTLQDAIRKLGELDAHEDVFTIIAHDWSLMGIINKWPRPLRVLGDRGLEEEDSVEVPSRLPKSYCSTLAIGCGLSNMKAFKNESAEGPLA</sequence>
<dbReference type="EMBL" id="JAUTXU010000226">
    <property type="protein sequence ID" value="KAK3697418.1"/>
    <property type="molecule type" value="Genomic_DNA"/>
</dbReference>
<name>A0ACC3MJV7_9PEZI</name>
<keyword evidence="2" id="KW-1185">Reference proteome</keyword>
<evidence type="ECO:0000313" key="1">
    <source>
        <dbReference type="EMBL" id="KAK3697418.1"/>
    </source>
</evidence>
<comment type="caution">
    <text evidence="1">The sequence shown here is derived from an EMBL/GenBank/DDBJ whole genome shotgun (WGS) entry which is preliminary data.</text>
</comment>